<reference evidence="1 2" key="1">
    <citation type="submission" date="2019-03" db="EMBL/GenBank/DDBJ databases">
        <title>Single cell metagenomics reveals metabolic interactions within the superorganism composed of flagellate Streblomastix strix and complex community of Bacteroidetes bacteria on its surface.</title>
        <authorList>
            <person name="Treitli S.C."/>
            <person name="Kolisko M."/>
            <person name="Husnik F."/>
            <person name="Keeling P."/>
            <person name="Hampl V."/>
        </authorList>
    </citation>
    <scope>NUCLEOTIDE SEQUENCE [LARGE SCALE GENOMIC DNA]</scope>
    <source>
        <strain evidence="1">ST1C</strain>
    </source>
</reference>
<protein>
    <submittedName>
        <fullName evidence="1">Uncharacterized protein</fullName>
    </submittedName>
</protein>
<dbReference type="AlphaFoldDB" id="A0A5J4U6B8"/>
<gene>
    <name evidence="1" type="ORF">EZS28_038982</name>
</gene>
<comment type="caution">
    <text evidence="1">The sequence shown here is derived from an EMBL/GenBank/DDBJ whole genome shotgun (WGS) entry which is preliminary data.</text>
</comment>
<evidence type="ECO:0000313" key="1">
    <source>
        <dbReference type="EMBL" id="KAA6365492.1"/>
    </source>
</evidence>
<dbReference type="EMBL" id="SNRW01020405">
    <property type="protein sequence ID" value="KAA6365492.1"/>
    <property type="molecule type" value="Genomic_DNA"/>
</dbReference>
<proteinExistence type="predicted"/>
<evidence type="ECO:0000313" key="2">
    <source>
        <dbReference type="Proteomes" id="UP000324800"/>
    </source>
</evidence>
<sequence>MPQVIVGLFENTRLVYFSPDQQIQDLSWKHYFLHRDRERYDSQHERRFLKMFGDLTCKQVPLQLFEQEVWPDLFYCVVL</sequence>
<accession>A0A5J4U6B8</accession>
<dbReference type="Proteomes" id="UP000324800">
    <property type="component" value="Unassembled WGS sequence"/>
</dbReference>
<organism evidence="1 2">
    <name type="scientific">Streblomastix strix</name>
    <dbReference type="NCBI Taxonomy" id="222440"/>
    <lineage>
        <taxon>Eukaryota</taxon>
        <taxon>Metamonada</taxon>
        <taxon>Preaxostyla</taxon>
        <taxon>Oxymonadida</taxon>
        <taxon>Streblomastigidae</taxon>
        <taxon>Streblomastix</taxon>
    </lineage>
</organism>
<name>A0A5J4U6B8_9EUKA</name>